<sequence>MSANTPWTIFQKIGFRFFFIYTLLFTSPFPLNIFDFLSNIINKIDEFIWLNLVPYIGENILNVFIDSSGSYRFTGSGDTTYNYVQIFCYFLIAVLGTLIWSLIDRNRKNYVKLLRILVVFLAYFLIFSMFSYGFYKIIPLQFPVPSLGRLVQSYGDSSPMGIAWTFMGASKAYTMFSGFAEVLAGLLLIFRRTRTLGGLVCFGVMMNIFAMNMCYDIPVKLFSFHLLLFALFVFMQDWKRIFAVFFTKAATIPRSFPQYFKKRSFNIIATILKVYIVSWFFYVCISQAMSANESYGPNAPKPYMHGIYDITHIEKNKDTIPLLITDDTLWKRFIIQRESYIYAYQMNGDRVNFKLEFDTIQKSMYMKKRSDSTDTYDFTYTLKDSILTLKGTHLNDTILIKAKQFDLKKFKLINRGFHWINETPYNR</sequence>
<reference evidence="2 3" key="1">
    <citation type="submission" date="2020-07" db="EMBL/GenBank/DDBJ databases">
        <title>Description of Kordia aestuariivivens sp. nov., isolated from a tidal flat.</title>
        <authorList>
            <person name="Park S."/>
            <person name="Yoon J.-H."/>
        </authorList>
    </citation>
    <scope>NUCLEOTIDE SEQUENCE [LARGE SCALE GENOMIC DNA]</scope>
    <source>
        <strain evidence="2 3">YSTF-M3</strain>
    </source>
</reference>
<feature type="transmembrane region" description="Helical" evidence="1">
    <location>
        <begin position="13"/>
        <end position="34"/>
    </location>
</feature>
<evidence type="ECO:0000256" key="1">
    <source>
        <dbReference type="SAM" id="Phobius"/>
    </source>
</evidence>
<feature type="transmembrane region" description="Helical" evidence="1">
    <location>
        <begin position="172"/>
        <end position="189"/>
    </location>
</feature>
<keyword evidence="1" id="KW-0472">Membrane</keyword>
<keyword evidence="1" id="KW-1133">Transmembrane helix</keyword>
<dbReference type="RefSeq" id="WP_187560226.1">
    <property type="nucleotide sequence ID" value="NZ_JACGWS010000001.1"/>
</dbReference>
<feature type="transmembrane region" description="Helical" evidence="1">
    <location>
        <begin position="115"/>
        <end position="135"/>
    </location>
</feature>
<dbReference type="Proteomes" id="UP000619238">
    <property type="component" value="Unassembled WGS sequence"/>
</dbReference>
<name>A0ABR7Q3Q2_9FLAO</name>
<dbReference type="EMBL" id="JACGWS010000001">
    <property type="protein sequence ID" value="MBC8753181.1"/>
    <property type="molecule type" value="Genomic_DNA"/>
</dbReference>
<comment type="caution">
    <text evidence="2">The sequence shown here is derived from an EMBL/GenBank/DDBJ whole genome shotgun (WGS) entry which is preliminary data.</text>
</comment>
<organism evidence="2 3">
    <name type="scientific">Kordia aestuariivivens</name>
    <dbReference type="NCBI Taxonomy" id="2759037"/>
    <lineage>
        <taxon>Bacteria</taxon>
        <taxon>Pseudomonadati</taxon>
        <taxon>Bacteroidota</taxon>
        <taxon>Flavobacteriia</taxon>
        <taxon>Flavobacteriales</taxon>
        <taxon>Flavobacteriaceae</taxon>
        <taxon>Kordia</taxon>
    </lineage>
</organism>
<gene>
    <name evidence="2" type="ORF">H2O64_00770</name>
</gene>
<keyword evidence="1" id="KW-0812">Transmembrane</keyword>
<feature type="transmembrane region" description="Helical" evidence="1">
    <location>
        <begin position="221"/>
        <end position="238"/>
    </location>
</feature>
<feature type="transmembrane region" description="Helical" evidence="1">
    <location>
        <begin position="264"/>
        <end position="282"/>
    </location>
</feature>
<accession>A0ABR7Q3Q2</accession>
<evidence type="ECO:0000313" key="3">
    <source>
        <dbReference type="Proteomes" id="UP000619238"/>
    </source>
</evidence>
<keyword evidence="3" id="KW-1185">Reference proteome</keyword>
<protein>
    <recommendedName>
        <fullName evidence="4">DoxX family protein</fullName>
    </recommendedName>
</protein>
<feature type="transmembrane region" description="Helical" evidence="1">
    <location>
        <begin position="196"/>
        <end position="215"/>
    </location>
</feature>
<feature type="transmembrane region" description="Helical" evidence="1">
    <location>
        <begin position="46"/>
        <end position="64"/>
    </location>
</feature>
<feature type="transmembrane region" description="Helical" evidence="1">
    <location>
        <begin position="84"/>
        <end position="103"/>
    </location>
</feature>
<evidence type="ECO:0008006" key="4">
    <source>
        <dbReference type="Google" id="ProtNLM"/>
    </source>
</evidence>
<proteinExistence type="predicted"/>
<evidence type="ECO:0000313" key="2">
    <source>
        <dbReference type="EMBL" id="MBC8753181.1"/>
    </source>
</evidence>